<name>A0A8J6P740_9BACT</name>
<evidence type="ECO:0000256" key="1">
    <source>
        <dbReference type="SAM" id="MobiDB-lite"/>
    </source>
</evidence>
<evidence type="ECO:0008006" key="4">
    <source>
        <dbReference type="Google" id="ProtNLM"/>
    </source>
</evidence>
<dbReference type="Proteomes" id="UP000605201">
    <property type="component" value="Unassembled WGS sequence"/>
</dbReference>
<proteinExistence type="predicted"/>
<accession>A0A8J6P740</accession>
<feature type="compositionally biased region" description="Basic and acidic residues" evidence="1">
    <location>
        <begin position="14"/>
        <end position="27"/>
    </location>
</feature>
<organism evidence="2 3">
    <name type="scientific">Candidatus Desulfatibia vada</name>
    <dbReference type="NCBI Taxonomy" id="2841696"/>
    <lineage>
        <taxon>Bacteria</taxon>
        <taxon>Pseudomonadati</taxon>
        <taxon>Thermodesulfobacteriota</taxon>
        <taxon>Desulfobacteria</taxon>
        <taxon>Desulfobacterales</taxon>
        <taxon>Desulfobacterales incertae sedis</taxon>
        <taxon>Candidatus Desulfatibia</taxon>
    </lineage>
</organism>
<evidence type="ECO:0000313" key="2">
    <source>
        <dbReference type="EMBL" id="MBC8433856.1"/>
    </source>
</evidence>
<comment type="caution">
    <text evidence="2">The sequence shown here is derived from an EMBL/GenBank/DDBJ whole genome shotgun (WGS) entry which is preliminary data.</text>
</comment>
<feature type="region of interest" description="Disordered" evidence="1">
    <location>
        <begin position="98"/>
        <end position="134"/>
    </location>
</feature>
<dbReference type="AlphaFoldDB" id="A0A8J6P740"/>
<dbReference type="EMBL" id="JACNIG010000345">
    <property type="protein sequence ID" value="MBC8433856.1"/>
    <property type="molecule type" value="Genomic_DNA"/>
</dbReference>
<gene>
    <name evidence="2" type="ORF">H8D96_18245</name>
</gene>
<feature type="region of interest" description="Disordered" evidence="1">
    <location>
        <begin position="1"/>
        <end position="50"/>
    </location>
</feature>
<protein>
    <recommendedName>
        <fullName evidence="4">Recombinase domain-containing protein</fullName>
    </recommendedName>
</protein>
<evidence type="ECO:0000313" key="3">
    <source>
        <dbReference type="Proteomes" id="UP000605201"/>
    </source>
</evidence>
<sequence>MNDFLHNLRSGKFKRNDRSNRPYKDSQQRGSQWRGDANGKKSPHQSSNDVVLEVNKALKDIAASHRRFADAYESKVRADERRAAAMESIAKVLMQRFGSDLESMEEDQEEDRSASESESEANSPAIHAEQTVKTTDFDREKLLTNISDLRKEGMSFEKIAQHLDSRGVPTLSGKGTWRGPAISRLCKEL</sequence>
<reference evidence="2 3" key="1">
    <citation type="submission" date="2020-08" db="EMBL/GenBank/DDBJ databases">
        <title>Bridging the membrane lipid divide: bacteria of the FCB group superphylum have the potential to synthesize archaeal ether lipids.</title>
        <authorList>
            <person name="Villanueva L."/>
            <person name="Von Meijenfeldt F.A.B."/>
            <person name="Westbye A.B."/>
            <person name="Yadav S."/>
            <person name="Hopmans E.C."/>
            <person name="Dutilh B.E."/>
            <person name="Sinninghe Damste J.S."/>
        </authorList>
    </citation>
    <scope>NUCLEOTIDE SEQUENCE [LARGE SCALE GENOMIC DNA]</scope>
    <source>
        <strain evidence="2">NIOZ-UU17</strain>
    </source>
</reference>